<evidence type="ECO:0000313" key="4">
    <source>
        <dbReference type="Proteomes" id="UP000060016"/>
    </source>
</evidence>
<organism evidence="3 4">
    <name type="scientific">Corynebacterium riegelii</name>
    <dbReference type="NCBI Taxonomy" id="156976"/>
    <lineage>
        <taxon>Bacteria</taxon>
        <taxon>Bacillati</taxon>
        <taxon>Actinomycetota</taxon>
        <taxon>Actinomycetes</taxon>
        <taxon>Mycobacteriales</taxon>
        <taxon>Corynebacteriaceae</taxon>
        <taxon>Corynebacterium</taxon>
    </lineage>
</organism>
<evidence type="ECO:0000313" key="3">
    <source>
        <dbReference type="EMBL" id="AKV58715.1"/>
    </source>
</evidence>
<dbReference type="Pfam" id="PF02517">
    <property type="entry name" value="Rce1-like"/>
    <property type="match status" value="1"/>
</dbReference>
<gene>
    <name evidence="3" type="ORF">AK829_05500</name>
</gene>
<keyword evidence="1" id="KW-0812">Transmembrane</keyword>
<protein>
    <recommendedName>
        <fullName evidence="2">CAAX prenyl protease 2/Lysostaphin resistance protein A-like domain-containing protein</fullName>
    </recommendedName>
</protein>
<dbReference type="AlphaFoldDB" id="A0A0K1RBB8"/>
<feature type="transmembrane region" description="Helical" evidence="1">
    <location>
        <begin position="211"/>
        <end position="232"/>
    </location>
</feature>
<dbReference type="InterPro" id="IPR003675">
    <property type="entry name" value="Rce1/LyrA-like_dom"/>
</dbReference>
<keyword evidence="1" id="KW-1133">Transmembrane helix</keyword>
<dbReference type="EMBL" id="CP012342">
    <property type="protein sequence ID" value="AKV58715.1"/>
    <property type="molecule type" value="Genomic_DNA"/>
</dbReference>
<feature type="transmembrane region" description="Helical" evidence="1">
    <location>
        <begin position="133"/>
        <end position="152"/>
    </location>
</feature>
<dbReference type="KEGG" id="crie:AK829_05500"/>
<evidence type="ECO:0000259" key="2">
    <source>
        <dbReference type="Pfam" id="PF02517"/>
    </source>
</evidence>
<dbReference type="PANTHER" id="PTHR36435">
    <property type="entry name" value="SLR1288 PROTEIN"/>
    <property type="match status" value="1"/>
</dbReference>
<dbReference type="STRING" id="156976.AK829_05500"/>
<sequence>MPDLRTQNAPALRDVLVALAAMASMYALLIGQGLLLARLGVSRSTATALIPVILVIAMAVPMFVLFRYMRGAGLGLGFTKLGRRGWHLLWQTPAVVVAAATLSAIVGTLIGLAPDKESATGVLASDAKQAAPVLLLLIAYLLVGPLIEEVVFRRVLMGYFDTRMSAVVSVLLTSAIFGAVHIAPVVILYTFFLGIGLALVARFHGNITASFIVHAANNLLASAATFAAFIALL</sequence>
<feature type="transmembrane region" description="Helical" evidence="1">
    <location>
        <begin position="88"/>
        <end position="113"/>
    </location>
</feature>
<dbReference type="GO" id="GO:0004175">
    <property type="term" value="F:endopeptidase activity"/>
    <property type="evidence" value="ECO:0007669"/>
    <property type="project" value="UniProtKB-ARBA"/>
</dbReference>
<feature type="transmembrane region" description="Helical" evidence="1">
    <location>
        <begin position="12"/>
        <end position="36"/>
    </location>
</feature>
<dbReference type="InterPro" id="IPR052710">
    <property type="entry name" value="CAAX_protease"/>
</dbReference>
<evidence type="ECO:0000256" key="1">
    <source>
        <dbReference type="SAM" id="Phobius"/>
    </source>
</evidence>
<feature type="transmembrane region" description="Helical" evidence="1">
    <location>
        <begin position="164"/>
        <end position="180"/>
    </location>
</feature>
<reference evidence="3 4" key="1">
    <citation type="submission" date="2015-08" db="EMBL/GenBank/DDBJ databases">
        <authorList>
            <person name="Babu N.S."/>
            <person name="Beckwith C.J."/>
            <person name="Beseler K.G."/>
            <person name="Brison A."/>
            <person name="Carone J.V."/>
            <person name="Caskin T.P."/>
            <person name="Diamond M."/>
            <person name="Durham M.E."/>
            <person name="Foxe J.M."/>
            <person name="Go M."/>
            <person name="Henderson B.A."/>
            <person name="Jones I.B."/>
            <person name="McGettigan J.A."/>
            <person name="Micheletti S.J."/>
            <person name="Nasrallah M.E."/>
            <person name="Ortiz D."/>
            <person name="Piller C.R."/>
            <person name="Privatt S.R."/>
            <person name="Schneider S.L."/>
            <person name="Sharp S."/>
            <person name="Smith T.C."/>
            <person name="Stanton J.D."/>
            <person name="Ullery H.E."/>
            <person name="Wilson R.J."/>
            <person name="Serrano M.G."/>
            <person name="Buck G."/>
            <person name="Lee V."/>
            <person name="Wang Y."/>
            <person name="Carvalho R."/>
            <person name="Voegtly L."/>
            <person name="Shi R."/>
            <person name="Duckworth R."/>
            <person name="Johnson A."/>
            <person name="Loviza R."/>
            <person name="Walstead R."/>
            <person name="Shah Z."/>
            <person name="Kiflezghi M."/>
            <person name="Wade K."/>
            <person name="Ball S.L."/>
            <person name="Bradley K.W."/>
            <person name="Asai D.J."/>
            <person name="Bowman C.A."/>
            <person name="Russell D.A."/>
            <person name="Pope W.H."/>
            <person name="Jacobs-Sera D."/>
            <person name="Hendrix R.W."/>
            <person name="Hatfull G.F."/>
        </authorList>
    </citation>
    <scope>NUCLEOTIDE SEQUENCE [LARGE SCALE GENOMIC DNA]</scope>
    <source>
        <strain evidence="3 4">PUDD_83A45</strain>
    </source>
</reference>
<dbReference type="PATRIC" id="fig|156976.3.peg.1095"/>
<accession>A0A0K1RBB8</accession>
<dbReference type="GO" id="GO:0080120">
    <property type="term" value="P:CAAX-box protein maturation"/>
    <property type="evidence" value="ECO:0007669"/>
    <property type="project" value="UniProtKB-ARBA"/>
</dbReference>
<feature type="transmembrane region" description="Helical" evidence="1">
    <location>
        <begin position="48"/>
        <end position="68"/>
    </location>
</feature>
<dbReference type="RefSeq" id="WP_052204914.1">
    <property type="nucleotide sequence ID" value="NZ_CP012342.1"/>
</dbReference>
<feature type="domain" description="CAAX prenyl protease 2/Lysostaphin resistance protein A-like" evidence="2">
    <location>
        <begin position="133"/>
        <end position="220"/>
    </location>
</feature>
<dbReference type="PANTHER" id="PTHR36435:SF1">
    <property type="entry name" value="CAAX AMINO TERMINAL PROTEASE FAMILY PROTEIN"/>
    <property type="match status" value="1"/>
</dbReference>
<dbReference type="Proteomes" id="UP000060016">
    <property type="component" value="Chromosome"/>
</dbReference>
<feature type="transmembrane region" description="Helical" evidence="1">
    <location>
        <begin position="186"/>
        <end position="204"/>
    </location>
</feature>
<name>A0A0K1RBB8_9CORY</name>
<proteinExistence type="predicted"/>
<keyword evidence="4" id="KW-1185">Reference proteome</keyword>
<keyword evidence="1" id="KW-0472">Membrane</keyword>